<dbReference type="PANTHER" id="PTHR43211:SF1">
    <property type="entry name" value="BLL6422 PROTEIN"/>
    <property type="match status" value="1"/>
</dbReference>
<organism evidence="2 3">
    <name type="scientific">Variovorax terrae</name>
    <dbReference type="NCBI Taxonomy" id="2923278"/>
    <lineage>
        <taxon>Bacteria</taxon>
        <taxon>Pseudomonadati</taxon>
        <taxon>Pseudomonadota</taxon>
        <taxon>Betaproteobacteria</taxon>
        <taxon>Burkholderiales</taxon>
        <taxon>Comamonadaceae</taxon>
        <taxon>Variovorax</taxon>
    </lineage>
</organism>
<dbReference type="Pfam" id="PF01557">
    <property type="entry name" value="FAA_hydrolase"/>
    <property type="match status" value="1"/>
</dbReference>
<dbReference type="Proteomes" id="UP001139447">
    <property type="component" value="Unassembled WGS sequence"/>
</dbReference>
<sequence length="333" mass="36074">MKLITFVPSPAAHGAAGPRLGALVDSRQVLDLAQAAELHAGRADPRFASMLALIQAGEAAWDDARALLAEAPSAALLDRARVTLRAPLPLPESIRDFANYELHVRQAIRSAMTLRANATPDPAAALQRFREAGMFEIPQVWFDMPLYYKGNRFSCIGHGQPVQWPAFAEKMDYELELAVVIGKTARDVPPERAMDAVFGYTIYNDFSARDMQAKETSFRMGPAKGKDFDTGNAFGPCIVTRDELPDPLALAMSVRVNGELKVSTTSAGMQHDIAACISHVSRSETLHPGEIFGMGTLGNGCGYESLSFLAAGDVVELEVEGIGILRNQLMARE</sequence>
<dbReference type="EMBL" id="JALGBI010000003">
    <property type="protein sequence ID" value="MCJ0765757.1"/>
    <property type="molecule type" value="Genomic_DNA"/>
</dbReference>
<gene>
    <name evidence="2" type="ORF">MMF98_21295</name>
</gene>
<dbReference type="InterPro" id="IPR036663">
    <property type="entry name" value="Fumarylacetoacetase_C_sf"/>
</dbReference>
<dbReference type="AlphaFoldDB" id="A0A9X2ARL8"/>
<dbReference type="InterPro" id="IPR011234">
    <property type="entry name" value="Fumarylacetoacetase-like_C"/>
</dbReference>
<feature type="domain" description="Fumarylacetoacetase-like C-terminal" evidence="1">
    <location>
        <begin position="127"/>
        <end position="329"/>
    </location>
</feature>
<proteinExistence type="predicted"/>
<comment type="caution">
    <text evidence="2">The sequence shown here is derived from an EMBL/GenBank/DDBJ whole genome shotgun (WGS) entry which is preliminary data.</text>
</comment>
<protein>
    <submittedName>
        <fullName evidence="2">Fumarylacetoacetate hydrolase family protein</fullName>
    </submittedName>
</protein>
<evidence type="ECO:0000259" key="1">
    <source>
        <dbReference type="Pfam" id="PF01557"/>
    </source>
</evidence>
<accession>A0A9X2ARL8</accession>
<name>A0A9X2ARL8_9BURK</name>
<dbReference type="PANTHER" id="PTHR43211">
    <property type="entry name" value="FUMARYLACETOACETATE HYDROLASE"/>
    <property type="match status" value="1"/>
</dbReference>
<dbReference type="RefSeq" id="WP_243309350.1">
    <property type="nucleotide sequence ID" value="NZ_JALGBI010000003.1"/>
</dbReference>
<dbReference type="Gene3D" id="3.90.850.10">
    <property type="entry name" value="Fumarylacetoacetase-like, C-terminal domain"/>
    <property type="match status" value="1"/>
</dbReference>
<dbReference type="GO" id="GO:0016787">
    <property type="term" value="F:hydrolase activity"/>
    <property type="evidence" value="ECO:0007669"/>
    <property type="project" value="UniProtKB-KW"/>
</dbReference>
<evidence type="ECO:0000313" key="3">
    <source>
        <dbReference type="Proteomes" id="UP001139447"/>
    </source>
</evidence>
<reference evidence="2" key="1">
    <citation type="submission" date="2022-03" db="EMBL/GenBank/DDBJ databases">
        <authorList>
            <person name="Woo C.Y."/>
        </authorList>
    </citation>
    <scope>NUCLEOTIDE SEQUENCE</scope>
    <source>
        <strain evidence="2">CYS-02</strain>
    </source>
</reference>
<dbReference type="SUPFAM" id="SSF56529">
    <property type="entry name" value="FAH"/>
    <property type="match status" value="1"/>
</dbReference>
<keyword evidence="2" id="KW-0378">Hydrolase</keyword>
<keyword evidence="3" id="KW-1185">Reference proteome</keyword>
<evidence type="ECO:0000313" key="2">
    <source>
        <dbReference type="EMBL" id="MCJ0765757.1"/>
    </source>
</evidence>